<organism evidence="19 20">
    <name type="scientific">Maridesulfovibrio hydrothermalis AM13 = DSM 14728</name>
    <dbReference type="NCBI Taxonomy" id="1121451"/>
    <lineage>
        <taxon>Bacteria</taxon>
        <taxon>Pseudomonadati</taxon>
        <taxon>Thermodesulfobacteriota</taxon>
        <taxon>Desulfovibrionia</taxon>
        <taxon>Desulfovibrionales</taxon>
        <taxon>Desulfovibrionaceae</taxon>
        <taxon>Maridesulfovibrio</taxon>
    </lineage>
</organism>
<dbReference type="PRINTS" id="PR00344">
    <property type="entry name" value="BCTRLSENSOR"/>
</dbReference>
<dbReference type="PANTHER" id="PTHR43065:SF42">
    <property type="entry name" value="TWO-COMPONENT SENSOR PPRA"/>
    <property type="match status" value="1"/>
</dbReference>
<dbReference type="PROSITE" id="PS50885">
    <property type="entry name" value="HAMP"/>
    <property type="match status" value="1"/>
</dbReference>
<gene>
    <name evidence="19" type="ORF">DESAM_21420</name>
</gene>
<dbReference type="OrthoDB" id="5437900at2"/>
<dbReference type="Gene3D" id="1.10.287.130">
    <property type="match status" value="1"/>
</dbReference>
<evidence type="ECO:0000259" key="18">
    <source>
        <dbReference type="PROSITE" id="PS50885"/>
    </source>
</evidence>
<evidence type="ECO:0000313" key="19">
    <source>
        <dbReference type="EMBL" id="CCO23697.1"/>
    </source>
</evidence>
<dbReference type="PROSITE" id="PS50113">
    <property type="entry name" value="PAC"/>
    <property type="match status" value="1"/>
</dbReference>
<dbReference type="CDD" id="cd00082">
    <property type="entry name" value="HisKA"/>
    <property type="match status" value="1"/>
</dbReference>
<dbReference type="InterPro" id="IPR003594">
    <property type="entry name" value="HATPase_dom"/>
</dbReference>
<dbReference type="KEGG" id="dhy:DESAM_21420"/>
<evidence type="ECO:0000313" key="20">
    <source>
        <dbReference type="Proteomes" id="UP000010808"/>
    </source>
</evidence>
<evidence type="ECO:0000256" key="4">
    <source>
        <dbReference type="ARBA" id="ARBA00022475"/>
    </source>
</evidence>
<dbReference type="SMART" id="SM00091">
    <property type="entry name" value="PAS"/>
    <property type="match status" value="2"/>
</dbReference>
<dbReference type="InterPro" id="IPR036097">
    <property type="entry name" value="HisK_dim/P_sf"/>
</dbReference>
<dbReference type="eggNOG" id="COG3852">
    <property type="taxonomic scope" value="Bacteria"/>
</dbReference>
<dbReference type="Gene3D" id="3.30.565.10">
    <property type="entry name" value="Histidine kinase-like ATPase, C-terminal domain"/>
    <property type="match status" value="1"/>
</dbReference>
<dbReference type="InterPro" id="IPR004358">
    <property type="entry name" value="Sig_transdc_His_kin-like_C"/>
</dbReference>
<dbReference type="GO" id="GO:0000155">
    <property type="term" value="F:phosphorelay sensor kinase activity"/>
    <property type="evidence" value="ECO:0007669"/>
    <property type="project" value="InterPro"/>
</dbReference>
<feature type="domain" description="PAS" evidence="16">
    <location>
        <begin position="467"/>
        <end position="509"/>
    </location>
</feature>
<keyword evidence="6" id="KW-0808">Transferase</keyword>
<dbReference type="InterPro" id="IPR033479">
    <property type="entry name" value="dCache_1"/>
</dbReference>
<feature type="transmembrane region" description="Helical" evidence="14">
    <location>
        <begin position="79"/>
        <end position="97"/>
    </location>
</feature>
<keyword evidence="20" id="KW-1185">Reference proteome</keyword>
<dbReference type="Pfam" id="PF13426">
    <property type="entry name" value="PAS_9"/>
    <property type="match status" value="1"/>
</dbReference>
<dbReference type="EC" id="2.7.13.3" evidence="3"/>
<evidence type="ECO:0000256" key="7">
    <source>
        <dbReference type="ARBA" id="ARBA00022692"/>
    </source>
</evidence>
<dbReference type="InterPro" id="IPR000014">
    <property type="entry name" value="PAS"/>
</dbReference>
<dbReference type="RefSeq" id="WP_015336300.1">
    <property type="nucleotide sequence ID" value="NC_020055.1"/>
</dbReference>
<dbReference type="eggNOG" id="COG5000">
    <property type="taxonomic scope" value="Bacteria"/>
</dbReference>
<evidence type="ECO:0000256" key="14">
    <source>
        <dbReference type="SAM" id="Phobius"/>
    </source>
</evidence>
<dbReference type="Pfam" id="PF02743">
    <property type="entry name" value="dCache_1"/>
    <property type="match status" value="1"/>
</dbReference>
<evidence type="ECO:0000256" key="12">
    <source>
        <dbReference type="ARBA" id="ARBA00023012"/>
    </source>
</evidence>
<evidence type="ECO:0000256" key="3">
    <source>
        <dbReference type="ARBA" id="ARBA00012438"/>
    </source>
</evidence>
<dbReference type="SUPFAM" id="SSF55874">
    <property type="entry name" value="ATPase domain of HSP90 chaperone/DNA topoisomerase II/histidine kinase"/>
    <property type="match status" value="1"/>
</dbReference>
<dbReference type="Gene3D" id="6.10.340.10">
    <property type="match status" value="1"/>
</dbReference>
<dbReference type="InterPro" id="IPR035965">
    <property type="entry name" value="PAS-like_dom_sf"/>
</dbReference>
<dbReference type="GO" id="GO:0005886">
    <property type="term" value="C:plasma membrane"/>
    <property type="evidence" value="ECO:0007669"/>
    <property type="project" value="UniProtKB-SubCell"/>
</dbReference>
<reference evidence="19 20" key="1">
    <citation type="submission" date="2012-10" db="EMBL/GenBank/DDBJ databases">
        <authorList>
            <person name="Genoscope - CEA"/>
        </authorList>
    </citation>
    <scope>NUCLEOTIDE SEQUENCE [LARGE SCALE GENOMIC DNA]</scope>
    <source>
        <strain evidence="20">AM13 / DSM 14728</strain>
    </source>
</reference>
<keyword evidence="11 14" id="KW-1133">Transmembrane helix</keyword>
<evidence type="ECO:0000256" key="9">
    <source>
        <dbReference type="ARBA" id="ARBA00022777"/>
    </source>
</evidence>
<dbReference type="CDD" id="cd12914">
    <property type="entry name" value="PDC1_DGC_like"/>
    <property type="match status" value="1"/>
</dbReference>
<dbReference type="InterPro" id="IPR003660">
    <property type="entry name" value="HAMP_dom"/>
</dbReference>
<dbReference type="SMART" id="SM00304">
    <property type="entry name" value="HAMP"/>
    <property type="match status" value="1"/>
</dbReference>
<dbReference type="SUPFAM" id="SSF103190">
    <property type="entry name" value="Sensory domain-like"/>
    <property type="match status" value="1"/>
</dbReference>
<keyword evidence="10" id="KW-0067">ATP-binding</keyword>
<dbReference type="InterPro" id="IPR005467">
    <property type="entry name" value="His_kinase_dom"/>
</dbReference>
<accession>L0RBU7</accession>
<evidence type="ECO:0000256" key="8">
    <source>
        <dbReference type="ARBA" id="ARBA00022741"/>
    </source>
</evidence>
<dbReference type="GO" id="GO:0006355">
    <property type="term" value="P:regulation of DNA-templated transcription"/>
    <property type="evidence" value="ECO:0007669"/>
    <property type="project" value="InterPro"/>
</dbReference>
<dbReference type="InterPro" id="IPR000700">
    <property type="entry name" value="PAS-assoc_C"/>
</dbReference>
<dbReference type="InterPro" id="IPR036890">
    <property type="entry name" value="HATPase_C_sf"/>
</dbReference>
<dbReference type="PROSITE" id="PS50109">
    <property type="entry name" value="HIS_KIN"/>
    <property type="match status" value="1"/>
</dbReference>
<feature type="domain" description="Histidine kinase" evidence="15">
    <location>
        <begin position="725"/>
        <end position="971"/>
    </location>
</feature>
<dbReference type="Pfam" id="PF00989">
    <property type="entry name" value="PAS"/>
    <property type="match status" value="1"/>
</dbReference>
<feature type="domain" description="PAC" evidence="17">
    <location>
        <begin position="540"/>
        <end position="590"/>
    </location>
</feature>
<dbReference type="InterPro" id="IPR003661">
    <property type="entry name" value="HisK_dim/P_dom"/>
</dbReference>
<evidence type="ECO:0000259" key="17">
    <source>
        <dbReference type="PROSITE" id="PS50113"/>
    </source>
</evidence>
<keyword evidence="5" id="KW-0597">Phosphoprotein</keyword>
<evidence type="ECO:0000256" key="6">
    <source>
        <dbReference type="ARBA" id="ARBA00022679"/>
    </source>
</evidence>
<keyword evidence="13 14" id="KW-0472">Membrane</keyword>
<evidence type="ECO:0000256" key="11">
    <source>
        <dbReference type="ARBA" id="ARBA00022989"/>
    </source>
</evidence>
<sequence>MMLIRLLSSRIKADVCGFMVTLYMLLAAPSLAIASGDGAFVWPVSVSEGTVWALSAIALFVIFFAFFSFLRPAGLCKKLVSAFLLVSLLPICVLAILDQKVTARALSENSQQAMLSAASHTAGAIDSFLLANLSTVRTESTIPQFSIYLRLPPDMRSGSPEEQAVMGILNSLKRRDQANITSIAILDLRGRAVADTYGPDIGKDKSCRDYFTSPMKTGLPYVSDVGLSSTSRQLSLYFSSPIRDTAGKILGILRFRYNAAILQKLLLPSGLLGEHAYSAVLFGNEGLRLADSERPDLVLVPFFSLGQEAWKRIGFDRRINVVDKKPVGIGISRSEFVDPEVTFFNTSLYGSDGMPTLNVKFPIRYAPWTLILGYSETSNLAKIATQSRYALAVVLCIVLGVVLTSLAAIRSIIRPLETLTKAVRELGKGNETVQVSIKSSDEIGELAATFNNMSKALYLSHQKVIASSERLQTLLDTLPDSVTVHDTEGNFLDINDSFEVGYGYSADELENLSISDISGAGLTQEQASERVAACIKEGYQNFDWVARHKDGREFPVHIKLRRFDLPEGIRVMALVSDITERKQAELELLQARNYIANIIDSMPSLLVSVDADGMITQWNIQAEKVTGLKREIAVGQPFEKVIPRLSGEMKRVRKAMQSRSFIGETKRIHNVDGKVCYEDVSIFPLVANGVEGAVIRIDDVTERVQLEQMMVQSEKMLSVGGLAAGMAHEINNPLAGIMGSVQNIRNRLLEDAPKNREAAQKCDIVLENMHAYLEMRDIPKMISGIHESGARAAKIVSNVLNFSRKSGGGFASNDIAELLDKSLELIGSDYDLKKNYDFKNLRVQKDYQPGLGPVYCESSQVQQVFLNLFKNAAEALAEKDFQGELPVLNLRVRKEAGMAVVEIKDNGPGLDKKTCKRIFEPFFTTKPPGKGIGLGLSVSYFIITDQHGGNMEVSSELGKWTKFVVKLPFANSSDEQG</sequence>
<evidence type="ECO:0000256" key="2">
    <source>
        <dbReference type="ARBA" id="ARBA00004651"/>
    </source>
</evidence>
<dbReference type="SUPFAM" id="SSF47384">
    <property type="entry name" value="Homodimeric domain of signal transducing histidine kinase"/>
    <property type="match status" value="1"/>
</dbReference>
<keyword evidence="12" id="KW-0902">Two-component regulatory system</keyword>
<dbReference type="PANTHER" id="PTHR43065">
    <property type="entry name" value="SENSOR HISTIDINE KINASE"/>
    <property type="match status" value="1"/>
</dbReference>
<feature type="domain" description="HAMP" evidence="18">
    <location>
        <begin position="410"/>
        <end position="462"/>
    </location>
</feature>
<proteinExistence type="predicted"/>
<dbReference type="InterPro" id="IPR029151">
    <property type="entry name" value="Sensor-like_sf"/>
</dbReference>
<feature type="transmembrane region" description="Helical" evidence="14">
    <location>
        <begin position="50"/>
        <end position="70"/>
    </location>
</feature>
<evidence type="ECO:0000259" key="16">
    <source>
        <dbReference type="PROSITE" id="PS50112"/>
    </source>
</evidence>
<dbReference type="SMART" id="SM00388">
    <property type="entry name" value="HisKA"/>
    <property type="match status" value="1"/>
</dbReference>
<evidence type="ECO:0000259" key="15">
    <source>
        <dbReference type="PROSITE" id="PS50109"/>
    </source>
</evidence>
<dbReference type="STRING" id="1121451.DESAM_21420"/>
<dbReference type="PROSITE" id="PS50112">
    <property type="entry name" value="PAS"/>
    <property type="match status" value="2"/>
</dbReference>
<feature type="domain" description="PAS" evidence="16">
    <location>
        <begin position="591"/>
        <end position="636"/>
    </location>
</feature>
<dbReference type="SUPFAM" id="SSF158472">
    <property type="entry name" value="HAMP domain-like"/>
    <property type="match status" value="1"/>
</dbReference>
<dbReference type="Pfam" id="PF00512">
    <property type="entry name" value="HisKA"/>
    <property type="match status" value="1"/>
</dbReference>
<dbReference type="Gene3D" id="3.30.450.20">
    <property type="entry name" value="PAS domain"/>
    <property type="match status" value="3"/>
</dbReference>
<dbReference type="CDD" id="cd06225">
    <property type="entry name" value="HAMP"/>
    <property type="match status" value="1"/>
</dbReference>
<comment type="subcellular location">
    <subcellularLocation>
        <location evidence="2">Cell membrane</location>
        <topology evidence="2">Multi-pass membrane protein</topology>
    </subcellularLocation>
</comment>
<dbReference type="NCBIfam" id="TIGR00229">
    <property type="entry name" value="sensory_box"/>
    <property type="match status" value="2"/>
</dbReference>
<keyword evidence="9 19" id="KW-0418">Kinase</keyword>
<feature type="transmembrane region" description="Helical" evidence="14">
    <location>
        <begin position="389"/>
        <end position="409"/>
    </location>
</feature>
<keyword evidence="4" id="KW-1003">Cell membrane</keyword>
<dbReference type="SUPFAM" id="SSF55785">
    <property type="entry name" value="PYP-like sensor domain (PAS domain)"/>
    <property type="match status" value="2"/>
</dbReference>
<dbReference type="InterPro" id="IPR013767">
    <property type="entry name" value="PAS_fold"/>
</dbReference>
<dbReference type="Pfam" id="PF00672">
    <property type="entry name" value="HAMP"/>
    <property type="match status" value="1"/>
</dbReference>
<evidence type="ECO:0000256" key="10">
    <source>
        <dbReference type="ARBA" id="ARBA00022840"/>
    </source>
</evidence>
<dbReference type="CDD" id="cd00130">
    <property type="entry name" value="PAS"/>
    <property type="match status" value="2"/>
</dbReference>
<comment type="catalytic activity">
    <reaction evidence="1">
        <text>ATP + protein L-histidine = ADP + protein N-phospho-L-histidine.</text>
        <dbReference type="EC" id="2.7.13.3"/>
    </reaction>
</comment>
<evidence type="ECO:0000256" key="1">
    <source>
        <dbReference type="ARBA" id="ARBA00000085"/>
    </source>
</evidence>
<keyword evidence="8" id="KW-0547">Nucleotide-binding</keyword>
<name>L0RBU7_9BACT</name>
<dbReference type="EMBL" id="FO203522">
    <property type="protein sequence ID" value="CCO23697.1"/>
    <property type="molecule type" value="Genomic_DNA"/>
</dbReference>
<evidence type="ECO:0000256" key="5">
    <source>
        <dbReference type="ARBA" id="ARBA00022553"/>
    </source>
</evidence>
<dbReference type="AlphaFoldDB" id="L0RBU7"/>
<evidence type="ECO:0000256" key="13">
    <source>
        <dbReference type="ARBA" id="ARBA00023136"/>
    </source>
</evidence>
<dbReference type="PATRIC" id="fig|1121451.3.peg.1664"/>
<dbReference type="HOGENOM" id="CLU_011141_0_0_7"/>
<keyword evidence="7 14" id="KW-0812">Transmembrane</keyword>
<protein>
    <recommendedName>
        <fullName evidence="3">histidine kinase</fullName>
        <ecNumber evidence="3">2.7.13.3</ecNumber>
    </recommendedName>
</protein>
<dbReference type="GO" id="GO:0005524">
    <property type="term" value="F:ATP binding"/>
    <property type="evidence" value="ECO:0007669"/>
    <property type="project" value="UniProtKB-KW"/>
</dbReference>
<dbReference type="SMART" id="SM00387">
    <property type="entry name" value="HATPase_c"/>
    <property type="match status" value="1"/>
</dbReference>
<dbReference type="Pfam" id="PF02518">
    <property type="entry name" value="HATPase_c"/>
    <property type="match status" value="1"/>
</dbReference>
<dbReference type="Proteomes" id="UP000010808">
    <property type="component" value="Chromosome"/>
</dbReference>